<protein>
    <submittedName>
        <fullName evidence="8">Uncharacterized protein</fullName>
    </submittedName>
</protein>
<dbReference type="SMART" id="SM00336">
    <property type="entry name" value="BBOX"/>
    <property type="match status" value="2"/>
</dbReference>
<evidence type="ECO:0000256" key="5">
    <source>
        <dbReference type="SAM" id="Coils"/>
    </source>
</evidence>
<keyword evidence="3" id="KW-0862">Zinc</keyword>
<keyword evidence="5" id="KW-0175">Coiled coil</keyword>
<dbReference type="InterPro" id="IPR013083">
    <property type="entry name" value="Znf_RING/FYVE/PHD"/>
</dbReference>
<keyword evidence="2 4" id="KW-0863">Zinc-finger</keyword>
<dbReference type="InterPro" id="IPR001841">
    <property type="entry name" value="Znf_RING"/>
</dbReference>
<keyword evidence="1" id="KW-0479">Metal-binding</keyword>
<evidence type="ECO:0000256" key="4">
    <source>
        <dbReference type="PROSITE-ProRule" id="PRU00024"/>
    </source>
</evidence>
<dbReference type="InterPro" id="IPR017907">
    <property type="entry name" value="Znf_RING_CS"/>
</dbReference>
<dbReference type="SUPFAM" id="SSF57845">
    <property type="entry name" value="B-box zinc-binding domain"/>
    <property type="match status" value="1"/>
</dbReference>
<dbReference type="PANTHER" id="PTHR25462">
    <property type="entry name" value="BONUS, ISOFORM C-RELATED"/>
    <property type="match status" value="1"/>
</dbReference>
<evidence type="ECO:0000256" key="1">
    <source>
        <dbReference type="ARBA" id="ARBA00022723"/>
    </source>
</evidence>
<evidence type="ECO:0000313" key="8">
    <source>
        <dbReference type="EMBL" id="KAJ8312696.1"/>
    </source>
</evidence>
<feature type="domain" description="RING-type" evidence="6">
    <location>
        <begin position="50"/>
        <end position="93"/>
    </location>
</feature>
<dbReference type="InterPro" id="IPR000315">
    <property type="entry name" value="Znf_B-box"/>
</dbReference>
<name>A0ABQ9F5R3_TEGGR</name>
<dbReference type="SMART" id="SM00184">
    <property type="entry name" value="RING"/>
    <property type="match status" value="1"/>
</dbReference>
<accession>A0ABQ9F5R3</accession>
<organism evidence="8 9">
    <name type="scientific">Tegillarca granosa</name>
    <name type="common">Malaysian cockle</name>
    <name type="synonym">Anadara granosa</name>
    <dbReference type="NCBI Taxonomy" id="220873"/>
    <lineage>
        <taxon>Eukaryota</taxon>
        <taxon>Metazoa</taxon>
        <taxon>Spiralia</taxon>
        <taxon>Lophotrochozoa</taxon>
        <taxon>Mollusca</taxon>
        <taxon>Bivalvia</taxon>
        <taxon>Autobranchia</taxon>
        <taxon>Pteriomorphia</taxon>
        <taxon>Arcoida</taxon>
        <taxon>Arcoidea</taxon>
        <taxon>Arcidae</taxon>
        <taxon>Tegillarca</taxon>
    </lineage>
</organism>
<dbReference type="PANTHER" id="PTHR25462:SF296">
    <property type="entry name" value="MEIOTIC P26, ISOFORM F"/>
    <property type="match status" value="1"/>
</dbReference>
<evidence type="ECO:0000256" key="2">
    <source>
        <dbReference type="ARBA" id="ARBA00022771"/>
    </source>
</evidence>
<evidence type="ECO:0000259" key="7">
    <source>
        <dbReference type="PROSITE" id="PS50119"/>
    </source>
</evidence>
<dbReference type="InterPro" id="IPR047153">
    <property type="entry name" value="TRIM45/56/19-like"/>
</dbReference>
<reference evidence="8 9" key="1">
    <citation type="submission" date="2022-12" db="EMBL/GenBank/DDBJ databases">
        <title>Chromosome-level genome of Tegillarca granosa.</title>
        <authorList>
            <person name="Kim J."/>
        </authorList>
    </citation>
    <scope>NUCLEOTIDE SEQUENCE [LARGE SCALE GENOMIC DNA]</scope>
    <source>
        <strain evidence="8">Teg-2019</strain>
        <tissue evidence="8">Adductor muscle</tissue>
    </source>
</reference>
<dbReference type="Gene3D" id="3.30.160.60">
    <property type="entry name" value="Classic Zinc Finger"/>
    <property type="match status" value="1"/>
</dbReference>
<feature type="coiled-coil region" evidence="5">
    <location>
        <begin position="233"/>
        <end position="267"/>
    </location>
</feature>
<comment type="caution">
    <text evidence="8">The sequence shown here is derived from an EMBL/GenBank/DDBJ whole genome shotgun (WGS) entry which is preliminary data.</text>
</comment>
<dbReference type="Proteomes" id="UP001217089">
    <property type="component" value="Unassembled WGS sequence"/>
</dbReference>
<evidence type="ECO:0000259" key="6">
    <source>
        <dbReference type="PROSITE" id="PS50089"/>
    </source>
</evidence>
<feature type="domain" description="B box-type" evidence="7">
    <location>
        <begin position="123"/>
        <end position="170"/>
    </location>
</feature>
<dbReference type="PROSITE" id="PS50089">
    <property type="entry name" value="ZF_RING_2"/>
    <property type="match status" value="1"/>
</dbReference>
<proteinExistence type="predicted"/>
<evidence type="ECO:0000313" key="9">
    <source>
        <dbReference type="Proteomes" id="UP001217089"/>
    </source>
</evidence>
<keyword evidence="9" id="KW-1185">Reference proteome</keyword>
<dbReference type="SUPFAM" id="SSF57850">
    <property type="entry name" value="RING/U-box"/>
    <property type="match status" value="1"/>
</dbReference>
<dbReference type="Gene3D" id="3.30.40.10">
    <property type="entry name" value="Zinc/RING finger domain, C3HC4 (zinc finger)"/>
    <property type="match status" value="1"/>
</dbReference>
<sequence length="679" mass="78456">MFTVDKILQEFKRFKIVSPKVPSENSGKMSSQTNKNKFSINQLKERFLECGICQEEYNEGSKTPRLLPCLHTLCSDCLRRLVHNNVIECPFCRSNYQLNTTQDVEDYPKDNTRRDLLQFVGEDLNIICKVCEDKSKAKYRCRNCADFLCEQCYRAHRRTKYTKEHKVLRIEELKSDPEMFKDFIYEGFCAVPGHETVPLKLYCAAKECCKPICYNCAVSEHRDPTKHPVQNIVDVYEDKKLDLEKNLEDLKSTRKEMLEKKEHVDKEVAKVQPTLERVDEDIEKAFGDCIKLLEFRKSYLKEEAKVIIAKKRNQLEQQSGSYRDYIERLDTGIQFTEETLIYKDVAGLLEIEDTINKRLQNLQGEKLEGEPKTNAQLQFQPTKMSTDFESFCSRMGSISSTEAYPPNTKINVPQQVQVGKESTISISLYTVTGEPVVFKNIGLAVEITDNDGNLEKPPISYHKEQISIKLTPMTAGIYHIAIRALGGKLLLGKTEFEVQQYPELVHNQDRKADVVAHQVQQTQIGENRNAELKVDKKSVFGVTIDVTKNELGQNIEYKYQERTIKRQRILTLNKCTNIKTILDLLHQANGKGLLFQKTEKNEIIWNQVIPFKEIKSDVLNMNHDFTDVSIIQKINKKCHYQNNLISCQLYVFLIVQEDIIGLEVSPSVTDICINWKKKL</sequence>
<gene>
    <name evidence="8" type="ORF">KUTeg_010069</name>
</gene>
<dbReference type="PROSITE" id="PS00518">
    <property type="entry name" value="ZF_RING_1"/>
    <property type="match status" value="1"/>
</dbReference>
<dbReference type="Pfam" id="PF13639">
    <property type="entry name" value="zf-RING_2"/>
    <property type="match status" value="1"/>
</dbReference>
<evidence type="ECO:0000256" key="3">
    <source>
        <dbReference type="ARBA" id="ARBA00022833"/>
    </source>
</evidence>
<dbReference type="EMBL" id="JARBDR010000440">
    <property type="protein sequence ID" value="KAJ8312696.1"/>
    <property type="molecule type" value="Genomic_DNA"/>
</dbReference>
<dbReference type="PROSITE" id="PS50119">
    <property type="entry name" value="ZF_BBOX"/>
    <property type="match status" value="1"/>
</dbReference>
<dbReference type="Pfam" id="PF22586">
    <property type="entry name" value="ANCHR-like_BBOX"/>
    <property type="match status" value="1"/>
</dbReference>